<dbReference type="PANTHER" id="PTHR33861">
    <property type="entry name" value="PROTEIN CBG18333"/>
    <property type="match status" value="1"/>
</dbReference>
<dbReference type="GO" id="GO:0007144">
    <property type="term" value="P:female meiosis I"/>
    <property type="evidence" value="ECO:0007669"/>
    <property type="project" value="Ensembl"/>
</dbReference>
<feature type="coiled-coil region" evidence="1">
    <location>
        <begin position="707"/>
        <end position="734"/>
    </location>
</feature>
<evidence type="ECO:0000256" key="2">
    <source>
        <dbReference type="SAM" id="MobiDB-lite"/>
    </source>
</evidence>
<gene>
    <name evidence="3" type="primary">MEIOC</name>
</gene>
<accession>A0A8C2UA82</accession>
<dbReference type="GO" id="GO:0051310">
    <property type="term" value="P:metaphase chromosome alignment"/>
    <property type="evidence" value="ECO:0007669"/>
    <property type="project" value="Ensembl"/>
</dbReference>
<dbReference type="GO" id="GO:0005737">
    <property type="term" value="C:cytoplasm"/>
    <property type="evidence" value="ECO:0007669"/>
    <property type="project" value="Ensembl"/>
</dbReference>
<reference evidence="3" key="1">
    <citation type="submission" date="2015-11" db="EMBL/GenBank/DDBJ databases">
        <authorList>
            <consortium name="International Coturnix japonica Genome Analysis Consortium"/>
            <person name="Warren W."/>
            <person name="Burt D.W."/>
            <person name="Antin P.B."/>
            <person name="Lanford R."/>
            <person name="Gros J."/>
            <person name="Wilson R.K."/>
        </authorList>
    </citation>
    <scope>NUCLEOTIDE SEQUENCE [LARGE SCALE GENOMIC DNA]</scope>
</reference>
<proteinExistence type="predicted"/>
<dbReference type="GO" id="GO:0006302">
    <property type="term" value="P:double-strand break repair"/>
    <property type="evidence" value="ECO:0007669"/>
    <property type="project" value="Ensembl"/>
</dbReference>
<feature type="compositionally biased region" description="Polar residues" evidence="2">
    <location>
        <begin position="743"/>
        <end position="756"/>
    </location>
</feature>
<keyword evidence="1" id="KW-0175">Coiled coil</keyword>
<dbReference type="GO" id="GO:0005634">
    <property type="term" value="C:nucleus"/>
    <property type="evidence" value="ECO:0007669"/>
    <property type="project" value="Ensembl"/>
</dbReference>
<dbReference type="GO" id="GO:0048255">
    <property type="term" value="P:mRNA stabilization"/>
    <property type="evidence" value="ECO:0007669"/>
    <property type="project" value="Ensembl"/>
</dbReference>
<evidence type="ECO:0000256" key="1">
    <source>
        <dbReference type="SAM" id="Coils"/>
    </source>
</evidence>
<organism evidence="3 4">
    <name type="scientific">Coturnix japonica</name>
    <name type="common">Japanese quail</name>
    <name type="synonym">Coturnix coturnix japonica</name>
    <dbReference type="NCBI Taxonomy" id="93934"/>
    <lineage>
        <taxon>Eukaryota</taxon>
        <taxon>Metazoa</taxon>
        <taxon>Chordata</taxon>
        <taxon>Craniata</taxon>
        <taxon>Vertebrata</taxon>
        <taxon>Euteleostomi</taxon>
        <taxon>Archelosauria</taxon>
        <taxon>Archosauria</taxon>
        <taxon>Dinosauria</taxon>
        <taxon>Saurischia</taxon>
        <taxon>Theropoda</taxon>
        <taxon>Coelurosauria</taxon>
        <taxon>Aves</taxon>
        <taxon>Neognathae</taxon>
        <taxon>Galloanserae</taxon>
        <taxon>Galliformes</taxon>
        <taxon>Phasianidae</taxon>
        <taxon>Perdicinae</taxon>
        <taxon>Coturnix</taxon>
    </lineage>
</organism>
<dbReference type="Proteomes" id="UP000694412">
    <property type="component" value="Chromosome 27"/>
</dbReference>
<dbReference type="Ensembl" id="ENSCJPT00005032837.1">
    <property type="protein sequence ID" value="ENSCJPP00005024046.1"/>
    <property type="gene ID" value="ENSCJPG00005019003.1"/>
</dbReference>
<reference evidence="3" key="3">
    <citation type="submission" date="2025-09" db="UniProtKB">
        <authorList>
            <consortium name="Ensembl"/>
        </authorList>
    </citation>
    <scope>IDENTIFICATION</scope>
</reference>
<dbReference type="GO" id="GO:0051729">
    <property type="term" value="P:germline cell cycle switching, mitotic to meiotic cell cycle"/>
    <property type="evidence" value="ECO:0007669"/>
    <property type="project" value="Ensembl"/>
</dbReference>
<dbReference type="AlphaFoldDB" id="A0A8C2UA82"/>
<dbReference type="Pfam" id="PF15189">
    <property type="entry name" value="MEIOC"/>
    <property type="match status" value="1"/>
</dbReference>
<reference evidence="3" key="2">
    <citation type="submission" date="2025-08" db="UniProtKB">
        <authorList>
            <consortium name="Ensembl"/>
        </authorList>
    </citation>
    <scope>IDENTIFICATION</scope>
</reference>
<dbReference type="GO" id="GO:0007141">
    <property type="term" value="P:male meiosis I"/>
    <property type="evidence" value="ECO:0007669"/>
    <property type="project" value="Ensembl"/>
</dbReference>
<dbReference type="PANTHER" id="PTHR33861:SF3">
    <property type="entry name" value="MEIOSIS-SPECIFIC COILED-COIL DOMAIN-CONTAINING PROTEIN MEIOC"/>
    <property type="match status" value="1"/>
</dbReference>
<dbReference type="GO" id="GO:0007130">
    <property type="term" value="P:synaptonemal complex assembly"/>
    <property type="evidence" value="ECO:0007669"/>
    <property type="project" value="Ensembl"/>
</dbReference>
<evidence type="ECO:0000313" key="3">
    <source>
        <dbReference type="Ensembl" id="ENSCJPP00005024046.1"/>
    </source>
</evidence>
<name>A0A8C2UA82_COTJA</name>
<dbReference type="GeneTree" id="ENSGT00390000003267"/>
<dbReference type="GO" id="GO:0007286">
    <property type="term" value="P:spermatid development"/>
    <property type="evidence" value="ECO:0007669"/>
    <property type="project" value="Ensembl"/>
</dbReference>
<sequence>MGKVIHNLAERGNDSLISVLQCILFHTEINVFIAYKMQNEENVDPPQTYSSSLSTPEFSAPVDSSLLYTPWSVCGDDNKQPVVPQMNVKSRIQTERNDYGSEADLYELVSSILEEQDKSQPYCAEGSCSSNLKSVWPINATRIADHHNLLSETKRPAAAAVSQQSFYSSESTSAAEKQYLQNANLAPQQKVEECYHGFPATDLEEQCLCTSRNDHANCCNMQANENIKTTPMCQNYPCVKNTFSPTGYLEVIKDSGADAYSYRRENACPKGADAQLHQKQAETLPQFHGCNENADYGRYSEYSHFTKAKPTKSINCNFQESKKLVSEMTEASSLDVEPYTKLFQFKSGTQRKIEAIPDQQNFTFTKAAGLLSEKQFANEPPFCSDLGQKFEYGLNSLPVCPGNSDCANGVDKPQFSKSDLQNPEYCKPLPLLPNSAALSAGASMRQAWMNFQTKPTVPSHSPSVVKLNNHLSTLQKNSSISNDFLPLSSSNIPLNGNLSHKNCQDNSLFFSSLDFGYNTSERAQPSALIEALAKTGEENLIEFLSDKKLMQPDRGCSAQQFGTIENLNKQCFQLKPQSGHYDLEGQKHTDGLLQNTYQDSVESQGQLNLRQGNRGNNAANHTTHVQASSFANSCVMGDWKHNAQLGSGAVSSRSARPFGRLVVPLMESYNMFSGDSLNCFYPYVNDMISDVPALGYQKQAKTHSGSARELRVKLEECYEQCRALEKERKEAESALAKSYPGKSISSNNNAPVPRLTSNSSRVDRLIVDQLREQARVVTLLGKMERLRSSPLHVNISTALDKYLEVIRAVQTRRKYEIVNASHQQKQGAPRCQDDRDVLALALAVNEMSTATRHVRTSLWCALQVTLPKLAAGQLLTAKTLRERIRPEEKHINSGNSCNFRLWQN</sequence>
<evidence type="ECO:0000313" key="4">
    <source>
        <dbReference type="Proteomes" id="UP000694412"/>
    </source>
</evidence>
<feature type="region of interest" description="Disordered" evidence="2">
    <location>
        <begin position="737"/>
        <end position="756"/>
    </location>
</feature>
<dbReference type="InterPro" id="IPR027963">
    <property type="entry name" value="MEIOC"/>
</dbReference>
<protein>
    <submittedName>
        <fullName evidence="3">Meiosis specific with coiled-coil domain</fullName>
    </submittedName>
</protein>
<dbReference type="GO" id="GO:0048599">
    <property type="term" value="P:oocyte development"/>
    <property type="evidence" value="ECO:0007669"/>
    <property type="project" value="Ensembl"/>
</dbReference>
<keyword evidence="4" id="KW-1185">Reference proteome</keyword>